<feature type="transmembrane region" description="Helical" evidence="1">
    <location>
        <begin position="80"/>
        <end position="113"/>
    </location>
</feature>
<comment type="caution">
    <text evidence="2">The sequence shown here is derived from an EMBL/GenBank/DDBJ whole genome shotgun (WGS) entry which is preliminary data.</text>
</comment>
<feature type="transmembrane region" description="Helical" evidence="1">
    <location>
        <begin position="55"/>
        <end position="73"/>
    </location>
</feature>
<organism evidence="2 3">
    <name type="scientific">Clostridium fessum</name>
    <dbReference type="NCBI Taxonomy" id="2126740"/>
    <lineage>
        <taxon>Bacteria</taxon>
        <taxon>Bacillati</taxon>
        <taxon>Bacillota</taxon>
        <taxon>Clostridia</taxon>
        <taxon>Eubacteriales</taxon>
        <taxon>Clostridiaceae</taxon>
        <taxon>Clostridium</taxon>
    </lineage>
</organism>
<feature type="transmembrane region" description="Helical" evidence="1">
    <location>
        <begin position="277"/>
        <end position="298"/>
    </location>
</feature>
<feature type="transmembrane region" description="Helical" evidence="1">
    <location>
        <begin position="357"/>
        <end position="378"/>
    </location>
</feature>
<feature type="transmembrane region" description="Helical" evidence="1">
    <location>
        <begin position="472"/>
        <end position="491"/>
    </location>
</feature>
<name>A0A2T3FQS7_9CLOT</name>
<keyword evidence="1" id="KW-0812">Transmembrane</keyword>
<feature type="transmembrane region" description="Helical" evidence="1">
    <location>
        <begin position="503"/>
        <end position="521"/>
    </location>
</feature>
<sequence length="865" mass="97689">MQNQRQNGRPDAAVRMAGLFLVLFCVAAVLIPAKTLFTGNGFFADYIHFTESKRMYVEIAILAVLIFGGLALLKRGRSRMYWLTAVVLVFSWIHVVFLPMVVSAVYLISLLTIGRFLRKQVFFRGTVWERPYFSFYMDFLFGASFAIVVYCLLSALGVGKIAWMRLSVYALGVAALGFDFSSISCQCIMGWQTLSWMLDGRDKVSVHVIEAGKQALLFTGRHFWNRKCRKKTWWQQEFAVFKCEATANSVTGHVCVNSNKPAGSGGSREIPRRVRRAWTLAAGWCALMFLIQVGRLNIALDFDTLWYGVRSQYIVAGGTGLYENPGLVGMVYVYSKGFEVLTLPLCDLASHSYLTFFNLWLAVLGIGAMVWNAVLLTGNRKQETESRKAGTEKKLTYHSVLPGIMAAVLTVSVPGIMNMALTAKADLITWLLQLIMLGCFFQYIHVYENHWIFLSGAAGSYFLSLTMKPTSLVFSTAVFGMMGLYLLWFWFHERGAAADLFHHLVRLIGSLCLPFGALAGIWARTMKITGMPVTSVFTSIFAWLGFKMKYPFATSELPQNYQEESTLHVLARRIWQMLMQPQGEDMGHVILAWGTSLMAVLIVMLVLYGIFSKKGDEQSHIWNAALVIFFPFVIVSLISLSMLYQIDGNYFMLLYSMLILGACRAMVYFKKIGFYPLASKCLAPLLVLNLIVTAISSWAWTAGFSEIHLLNKGRVNHRAQEQARIEEKGNTLIWQEVSQNPENRVIAFGTHPYCLQFPCNVESYKDITSPWGNVELVNSPEAFETYMAYAKTDYVYAEAGYLGPGSWEWSLDLLRELIRRGSLTDLFFENGNMLARVSDTAVPEEEAQNNLELFEREYLFYDAEA</sequence>
<evidence type="ECO:0000313" key="3">
    <source>
        <dbReference type="Proteomes" id="UP000241048"/>
    </source>
</evidence>
<dbReference type="AlphaFoldDB" id="A0A2T3FQS7"/>
<feature type="transmembrane region" description="Helical" evidence="1">
    <location>
        <begin position="650"/>
        <end position="669"/>
    </location>
</feature>
<evidence type="ECO:0000313" key="2">
    <source>
        <dbReference type="EMBL" id="PST37613.1"/>
    </source>
</evidence>
<proteinExistence type="predicted"/>
<keyword evidence="1" id="KW-0472">Membrane</keyword>
<dbReference type="EMBL" id="PYLO01000002">
    <property type="protein sequence ID" value="PST37613.1"/>
    <property type="molecule type" value="Genomic_DNA"/>
</dbReference>
<feature type="transmembrane region" description="Helical" evidence="1">
    <location>
        <begin position="681"/>
        <end position="700"/>
    </location>
</feature>
<gene>
    <name evidence="2" type="ORF">C7U56_06895</name>
</gene>
<evidence type="ECO:0000256" key="1">
    <source>
        <dbReference type="SAM" id="Phobius"/>
    </source>
</evidence>
<feature type="transmembrane region" description="Helical" evidence="1">
    <location>
        <begin position="133"/>
        <end position="156"/>
    </location>
</feature>
<reference evidence="2 3" key="1">
    <citation type="submission" date="2018-03" db="EMBL/GenBank/DDBJ databases">
        <title>Lachnoclostridium SNUG30386 gen.nov., sp.nov., isolated from human faeces.</title>
        <authorList>
            <person name="Seo B."/>
            <person name="Jeon K."/>
            <person name="Ko G."/>
        </authorList>
    </citation>
    <scope>NUCLEOTIDE SEQUENCE [LARGE SCALE GENOMIC DNA]</scope>
    <source>
        <strain evidence="2 3">SNUG30386</strain>
    </source>
</reference>
<feature type="transmembrane region" description="Helical" evidence="1">
    <location>
        <begin position="528"/>
        <end position="546"/>
    </location>
</feature>
<feature type="transmembrane region" description="Helical" evidence="1">
    <location>
        <begin position="12"/>
        <end position="35"/>
    </location>
</feature>
<accession>A0A2T3FQS7</accession>
<protein>
    <submittedName>
        <fullName evidence="2">Potassium transporter KefB</fullName>
    </submittedName>
</protein>
<dbReference type="RefSeq" id="WP_107000696.1">
    <property type="nucleotide sequence ID" value="NZ_PYLO01000002.1"/>
</dbReference>
<keyword evidence="1" id="KW-1133">Transmembrane helix</keyword>
<feature type="transmembrane region" description="Helical" evidence="1">
    <location>
        <begin position="623"/>
        <end position="644"/>
    </location>
</feature>
<feature type="transmembrane region" description="Helical" evidence="1">
    <location>
        <begin position="590"/>
        <end position="611"/>
    </location>
</feature>
<feature type="transmembrane region" description="Helical" evidence="1">
    <location>
        <begin position="427"/>
        <end position="446"/>
    </location>
</feature>
<keyword evidence="3" id="KW-1185">Reference proteome</keyword>
<dbReference type="Proteomes" id="UP000241048">
    <property type="component" value="Unassembled WGS sequence"/>
</dbReference>
<feature type="transmembrane region" description="Helical" evidence="1">
    <location>
        <begin position="399"/>
        <end position="421"/>
    </location>
</feature>